<dbReference type="RefSeq" id="WP_201074423.1">
    <property type="nucleotide sequence ID" value="NZ_CAJNAS010000011.1"/>
</dbReference>
<organism evidence="2 3">
    <name type="scientific">Paraburkholderia domus</name>
    <dbReference type="NCBI Taxonomy" id="2793075"/>
    <lineage>
        <taxon>Bacteria</taxon>
        <taxon>Pseudomonadati</taxon>
        <taxon>Pseudomonadota</taxon>
        <taxon>Betaproteobacteria</taxon>
        <taxon>Burkholderiales</taxon>
        <taxon>Burkholderiaceae</taxon>
        <taxon>Paraburkholderia</taxon>
    </lineage>
</organism>
<dbReference type="Proteomes" id="UP000675121">
    <property type="component" value="Unassembled WGS sequence"/>
</dbReference>
<sequence length="85" mass="9675">MNTSNWIRRFHRWVSIAFTLTVIANFVTMARGIGLPPPWITYAPLLPLALLLFTGLYMFVLPYVSRQQTGDRPQRSLGDQEAPLA</sequence>
<accession>A0A9N8MVU8</accession>
<keyword evidence="1" id="KW-0472">Membrane</keyword>
<comment type="caution">
    <text evidence="2">The sequence shown here is derived from an EMBL/GenBank/DDBJ whole genome shotgun (WGS) entry which is preliminary data.</text>
</comment>
<reference evidence="2" key="1">
    <citation type="submission" date="2021-02" db="EMBL/GenBank/DDBJ databases">
        <authorList>
            <person name="Vanwijnsberghe S."/>
        </authorList>
    </citation>
    <scope>NUCLEOTIDE SEQUENCE</scope>
    <source>
        <strain evidence="2">R-70211</strain>
    </source>
</reference>
<keyword evidence="3" id="KW-1185">Reference proteome</keyword>
<keyword evidence="1" id="KW-0812">Transmembrane</keyword>
<keyword evidence="1" id="KW-1133">Transmembrane helix</keyword>
<dbReference type="AlphaFoldDB" id="A0A9N8MVU8"/>
<name>A0A9N8MVU8_9BURK</name>
<protein>
    <recommendedName>
        <fullName evidence="4">Transmembrane protein</fullName>
    </recommendedName>
</protein>
<evidence type="ECO:0008006" key="4">
    <source>
        <dbReference type="Google" id="ProtNLM"/>
    </source>
</evidence>
<evidence type="ECO:0000256" key="1">
    <source>
        <dbReference type="SAM" id="Phobius"/>
    </source>
</evidence>
<evidence type="ECO:0000313" key="3">
    <source>
        <dbReference type="Proteomes" id="UP000675121"/>
    </source>
</evidence>
<evidence type="ECO:0000313" key="2">
    <source>
        <dbReference type="EMBL" id="CAE6912675.1"/>
    </source>
</evidence>
<feature type="transmembrane region" description="Helical" evidence="1">
    <location>
        <begin position="42"/>
        <end position="64"/>
    </location>
</feature>
<gene>
    <name evidence="2" type="ORF">R70211_04005</name>
</gene>
<proteinExistence type="predicted"/>
<dbReference type="EMBL" id="CAJNAS010000011">
    <property type="protein sequence ID" value="CAE6912675.1"/>
    <property type="molecule type" value="Genomic_DNA"/>
</dbReference>